<organism evidence="6 7">
    <name type="scientific">Denitrobaculum tricleocarpae</name>
    <dbReference type="NCBI Taxonomy" id="2591009"/>
    <lineage>
        <taxon>Bacteria</taxon>
        <taxon>Pseudomonadati</taxon>
        <taxon>Pseudomonadota</taxon>
        <taxon>Alphaproteobacteria</taxon>
        <taxon>Rhodospirillales</taxon>
        <taxon>Rhodospirillaceae</taxon>
        <taxon>Denitrobaculum</taxon>
    </lineage>
</organism>
<dbReference type="NCBIfam" id="TIGR00787">
    <property type="entry name" value="dctP"/>
    <property type="match status" value="1"/>
</dbReference>
<dbReference type="InterPro" id="IPR018389">
    <property type="entry name" value="DctP_fam"/>
</dbReference>
<dbReference type="EMBL" id="VHSH01000005">
    <property type="protein sequence ID" value="TQV79074.1"/>
    <property type="molecule type" value="Genomic_DNA"/>
</dbReference>
<protein>
    <submittedName>
        <fullName evidence="6">TRAP transporter substrate-binding protein</fullName>
    </submittedName>
</protein>
<comment type="caution">
    <text evidence="6">The sequence shown here is derived from an EMBL/GenBank/DDBJ whole genome shotgun (WGS) entry which is preliminary data.</text>
</comment>
<dbReference type="PANTHER" id="PTHR33376:SF4">
    <property type="entry name" value="SIALIC ACID-BINDING PERIPLASMIC PROTEIN SIAP"/>
    <property type="match status" value="1"/>
</dbReference>
<comment type="subcellular location">
    <subcellularLocation>
        <location evidence="1">Cell envelope</location>
    </subcellularLocation>
</comment>
<dbReference type="GO" id="GO:0030288">
    <property type="term" value="C:outer membrane-bounded periplasmic space"/>
    <property type="evidence" value="ECO:0007669"/>
    <property type="project" value="InterPro"/>
</dbReference>
<evidence type="ECO:0000256" key="1">
    <source>
        <dbReference type="ARBA" id="ARBA00004196"/>
    </source>
</evidence>
<keyword evidence="7" id="KW-1185">Reference proteome</keyword>
<evidence type="ECO:0000256" key="2">
    <source>
        <dbReference type="ARBA" id="ARBA00009023"/>
    </source>
</evidence>
<dbReference type="PANTHER" id="PTHR33376">
    <property type="match status" value="1"/>
</dbReference>
<dbReference type="OrthoDB" id="7375081at2"/>
<dbReference type="Pfam" id="PF03480">
    <property type="entry name" value="DctP"/>
    <property type="match status" value="1"/>
</dbReference>
<evidence type="ECO:0000256" key="3">
    <source>
        <dbReference type="ARBA" id="ARBA00022448"/>
    </source>
</evidence>
<proteinExistence type="inferred from homology"/>
<keyword evidence="4 5" id="KW-0732">Signal</keyword>
<name>A0A545TPD2_9PROT</name>
<sequence>MRQGLKTSFALGSAALLALGLSTGTVKAADPVTLNLGWATPLESDYGILATKFEELAEKYSNGTVDVKLRCCAQIATEDDAFKALQLGTVDAYFISQNNVSPHWPMMDVFVLPYIFQNTDHLLKVSNGPVGQKIRDQLQKDTGVHLLTFGGPGYRDMFNSRRAVNSIDDLKGLKLRVPKNQVMLSTFEAFGAEPVPLAWSETPTALQTKTIDGGDNGTSVIKEMKFFEFAKHLIILDHFVGFAPVFASDRFMNKLDDDQRAAVMRAAKEAGEYHTEVKLEEIEGIRSWLANEGGMEVTRPDRAPFIAAAQEVQQKFAAERGADFKAIVDEIQAAAE</sequence>
<dbReference type="GO" id="GO:0055085">
    <property type="term" value="P:transmembrane transport"/>
    <property type="evidence" value="ECO:0007669"/>
    <property type="project" value="InterPro"/>
</dbReference>
<dbReference type="NCBIfam" id="NF037995">
    <property type="entry name" value="TRAP_S1"/>
    <property type="match status" value="1"/>
</dbReference>
<dbReference type="InterPro" id="IPR038404">
    <property type="entry name" value="TRAP_DctP_sf"/>
</dbReference>
<feature type="signal peptide" evidence="5">
    <location>
        <begin position="1"/>
        <end position="28"/>
    </location>
</feature>
<accession>A0A545TPD2</accession>
<evidence type="ECO:0000256" key="5">
    <source>
        <dbReference type="SAM" id="SignalP"/>
    </source>
</evidence>
<dbReference type="InterPro" id="IPR004682">
    <property type="entry name" value="TRAP_DctP"/>
</dbReference>
<dbReference type="RefSeq" id="WP_142897298.1">
    <property type="nucleotide sequence ID" value="NZ_ML660056.1"/>
</dbReference>
<evidence type="ECO:0000313" key="7">
    <source>
        <dbReference type="Proteomes" id="UP000315252"/>
    </source>
</evidence>
<dbReference type="Proteomes" id="UP000315252">
    <property type="component" value="Unassembled WGS sequence"/>
</dbReference>
<feature type="chain" id="PRO_5022158774" evidence="5">
    <location>
        <begin position="29"/>
        <end position="336"/>
    </location>
</feature>
<dbReference type="AlphaFoldDB" id="A0A545TPD2"/>
<evidence type="ECO:0000256" key="4">
    <source>
        <dbReference type="ARBA" id="ARBA00022729"/>
    </source>
</evidence>
<dbReference type="Gene3D" id="3.40.190.170">
    <property type="entry name" value="Bacterial extracellular solute-binding protein, family 7"/>
    <property type="match status" value="1"/>
</dbReference>
<comment type="similarity">
    <text evidence="2">Belongs to the bacterial solute-binding protein 7 family.</text>
</comment>
<gene>
    <name evidence="6" type="ORF">FKG95_15470</name>
</gene>
<evidence type="ECO:0000313" key="6">
    <source>
        <dbReference type="EMBL" id="TQV79074.1"/>
    </source>
</evidence>
<dbReference type="CDD" id="cd13603">
    <property type="entry name" value="PBP2_TRAP_Siap_TeaA_like"/>
    <property type="match status" value="1"/>
</dbReference>
<reference evidence="6 7" key="1">
    <citation type="submission" date="2019-06" db="EMBL/GenBank/DDBJ databases">
        <title>Whole genome sequence for Rhodospirillaceae sp. R148.</title>
        <authorList>
            <person name="Wang G."/>
        </authorList>
    </citation>
    <scope>NUCLEOTIDE SEQUENCE [LARGE SCALE GENOMIC DNA]</scope>
    <source>
        <strain evidence="6 7">R148</strain>
    </source>
</reference>
<dbReference type="PIRSF" id="PIRSF006470">
    <property type="entry name" value="DctB"/>
    <property type="match status" value="1"/>
</dbReference>
<keyword evidence="3" id="KW-0813">Transport</keyword>